<evidence type="ECO:0000313" key="5">
    <source>
        <dbReference type="Proteomes" id="UP000468638"/>
    </source>
</evidence>
<reference evidence="4 5" key="1">
    <citation type="submission" date="2019-11" db="EMBL/GenBank/DDBJ databases">
        <title>Genome sequences of 17 halophilic strains isolated from different environments.</title>
        <authorList>
            <person name="Furrow R.E."/>
        </authorList>
    </citation>
    <scope>NUCLEOTIDE SEQUENCE [LARGE SCALE GENOMIC DNA]</scope>
    <source>
        <strain evidence="4 5">22514_16_FS</strain>
    </source>
</reference>
<feature type="domain" description="AAA+ ATPase" evidence="3">
    <location>
        <begin position="181"/>
        <end position="329"/>
    </location>
</feature>
<accession>A0A6I5A0S1</accession>
<dbReference type="GO" id="GO:0005737">
    <property type="term" value="C:cytoplasm"/>
    <property type="evidence" value="ECO:0007669"/>
    <property type="project" value="TreeGrafter"/>
</dbReference>
<dbReference type="GO" id="GO:0005524">
    <property type="term" value="F:ATP binding"/>
    <property type="evidence" value="ECO:0007669"/>
    <property type="project" value="UniProtKB-KW"/>
</dbReference>
<dbReference type="RefSeq" id="WP_160910008.1">
    <property type="nucleotide sequence ID" value="NZ_WMEQ01000013.1"/>
</dbReference>
<dbReference type="InterPro" id="IPR027417">
    <property type="entry name" value="P-loop_NTPase"/>
</dbReference>
<dbReference type="Proteomes" id="UP000468638">
    <property type="component" value="Unassembled WGS sequence"/>
</dbReference>
<dbReference type="EMBL" id="WMEQ01000013">
    <property type="protein sequence ID" value="MYL34976.1"/>
    <property type="molecule type" value="Genomic_DNA"/>
</dbReference>
<evidence type="ECO:0000256" key="2">
    <source>
        <dbReference type="ARBA" id="ARBA00022840"/>
    </source>
</evidence>
<protein>
    <submittedName>
        <fullName evidence="4">AAA domain-containing protein</fullName>
    </submittedName>
</protein>
<organism evidence="4 5">
    <name type="scientific">Pontibacillus yanchengensis</name>
    <dbReference type="NCBI Taxonomy" id="462910"/>
    <lineage>
        <taxon>Bacteria</taxon>
        <taxon>Bacillati</taxon>
        <taxon>Bacillota</taxon>
        <taxon>Bacilli</taxon>
        <taxon>Bacillales</taxon>
        <taxon>Bacillaceae</taxon>
        <taxon>Pontibacillus</taxon>
    </lineage>
</organism>
<dbReference type="InterPro" id="IPR050130">
    <property type="entry name" value="ClpA_ClpB"/>
</dbReference>
<dbReference type="AlphaFoldDB" id="A0A6I5A0S1"/>
<gene>
    <name evidence="4" type="ORF">GLW05_15435</name>
</gene>
<comment type="caution">
    <text evidence="4">The sequence shown here is derived from an EMBL/GenBank/DDBJ whole genome shotgun (WGS) entry which is preliminary data.</text>
</comment>
<dbReference type="SMART" id="SM00382">
    <property type="entry name" value="AAA"/>
    <property type="match status" value="1"/>
</dbReference>
<dbReference type="GO" id="GO:0016887">
    <property type="term" value="F:ATP hydrolysis activity"/>
    <property type="evidence" value="ECO:0007669"/>
    <property type="project" value="InterPro"/>
</dbReference>
<evidence type="ECO:0000313" key="4">
    <source>
        <dbReference type="EMBL" id="MYL34976.1"/>
    </source>
</evidence>
<dbReference type="PRINTS" id="PR00300">
    <property type="entry name" value="CLPPROTEASEA"/>
</dbReference>
<dbReference type="PANTHER" id="PTHR11638:SF18">
    <property type="entry name" value="HEAT SHOCK PROTEIN 104"/>
    <property type="match status" value="1"/>
</dbReference>
<dbReference type="Pfam" id="PF07724">
    <property type="entry name" value="AAA_2"/>
    <property type="match status" value="1"/>
</dbReference>
<keyword evidence="2" id="KW-0067">ATP-binding</keyword>
<keyword evidence="1" id="KW-0547">Nucleotide-binding</keyword>
<dbReference type="InterPro" id="IPR001270">
    <property type="entry name" value="ClpA/B"/>
</dbReference>
<name>A0A6I5A0S1_9BACI</name>
<dbReference type="GO" id="GO:0034605">
    <property type="term" value="P:cellular response to heat"/>
    <property type="evidence" value="ECO:0007669"/>
    <property type="project" value="TreeGrafter"/>
</dbReference>
<dbReference type="OrthoDB" id="1861597at2"/>
<proteinExistence type="predicted"/>
<evidence type="ECO:0000256" key="1">
    <source>
        <dbReference type="ARBA" id="ARBA00022741"/>
    </source>
</evidence>
<dbReference type="SUPFAM" id="SSF52540">
    <property type="entry name" value="P-loop containing nucleoside triphosphate hydrolases"/>
    <property type="match status" value="1"/>
</dbReference>
<dbReference type="InterPro" id="IPR003593">
    <property type="entry name" value="AAA+_ATPase"/>
</dbReference>
<dbReference type="Gene3D" id="3.40.50.300">
    <property type="entry name" value="P-loop containing nucleotide triphosphate hydrolases"/>
    <property type="match status" value="1"/>
</dbReference>
<dbReference type="InterPro" id="IPR003959">
    <property type="entry name" value="ATPase_AAA_core"/>
</dbReference>
<sequence>MEKYTLYYYSSSSFNRYKGYAKKNGEEIFSLSELARNRNIAEDIYIHIDLTSAVQLLNANQSNLYHFELLLVELIEEFESQFSSFIIQEDVSNDALTLFKTLFDDSLCLNDILNIDSDQNTYEDVDEQNDNRKYITEISNEQINQLTIKLTENIIGHENFIENLIKKIRSFRVLNKINEQHILSIFLLGPSGIGKTEVAKQLHKFFQTDTPLAKVSFANYSSKDALNNLIGSPRGYLGSEEGELSLKFSRSNTGVILIDEFEKADNKVHNFFLELLEEGSYSDSQGEIHNLSKSIIVFTSNLDSNKFNEQIAPEFKSRLDLVVNFEKLSTETKYIYMVRRVSNLIKKMHFVEDSEELIISITSILEEKISNYDNIRTLDKLIKDVIVTEIETRDYLSK</sequence>
<evidence type="ECO:0000259" key="3">
    <source>
        <dbReference type="SMART" id="SM00382"/>
    </source>
</evidence>
<dbReference type="PANTHER" id="PTHR11638">
    <property type="entry name" value="ATP-DEPENDENT CLP PROTEASE"/>
    <property type="match status" value="1"/>
</dbReference>